<evidence type="ECO:0000313" key="2">
    <source>
        <dbReference type="Proteomes" id="UP000291022"/>
    </source>
</evidence>
<organism evidence="1 2">
    <name type="scientific">Ursus americanus</name>
    <name type="common">American black bear</name>
    <name type="synonym">Euarctos americanus</name>
    <dbReference type="NCBI Taxonomy" id="9643"/>
    <lineage>
        <taxon>Eukaryota</taxon>
        <taxon>Metazoa</taxon>
        <taxon>Chordata</taxon>
        <taxon>Craniata</taxon>
        <taxon>Vertebrata</taxon>
        <taxon>Euteleostomi</taxon>
        <taxon>Mammalia</taxon>
        <taxon>Eutheria</taxon>
        <taxon>Laurasiatheria</taxon>
        <taxon>Carnivora</taxon>
        <taxon>Caniformia</taxon>
        <taxon>Ursidae</taxon>
        <taxon>Ursus</taxon>
    </lineage>
</organism>
<keyword evidence="2" id="KW-1185">Reference proteome</keyword>
<name>A0A452QDX3_URSAM</name>
<evidence type="ECO:0000313" key="1">
    <source>
        <dbReference type="Ensembl" id="ENSUAMP00000002961.1"/>
    </source>
</evidence>
<reference evidence="1" key="3">
    <citation type="submission" date="2025-09" db="UniProtKB">
        <authorList>
            <consortium name="Ensembl"/>
        </authorList>
    </citation>
    <scope>IDENTIFICATION</scope>
</reference>
<dbReference type="AlphaFoldDB" id="A0A452QDX3"/>
<reference evidence="2" key="1">
    <citation type="submission" date="2016-06" db="EMBL/GenBank/DDBJ databases">
        <title>De novo assembly and RNA-Seq shows season-dependent expression and editing in black bear kidneys.</title>
        <authorList>
            <person name="Korstanje R."/>
            <person name="Srivastava A."/>
            <person name="Sarsani V.K."/>
            <person name="Sheehan S.M."/>
            <person name="Seger R.L."/>
            <person name="Barter M.E."/>
            <person name="Lindqvist C."/>
            <person name="Brody L.C."/>
            <person name="Mullikin J.C."/>
        </authorList>
    </citation>
    <scope>NUCLEOTIDE SEQUENCE [LARGE SCALE GENOMIC DNA]</scope>
</reference>
<protein>
    <submittedName>
        <fullName evidence="1">Uncharacterized protein</fullName>
    </submittedName>
</protein>
<reference evidence="1" key="2">
    <citation type="submission" date="2025-08" db="UniProtKB">
        <authorList>
            <consortium name="Ensembl"/>
        </authorList>
    </citation>
    <scope>IDENTIFICATION</scope>
</reference>
<sequence length="96" mass="10332">AAQPGPPPPAAGSQRLWLGNYHAVHAASYPLPPLRPRPPPAAFPTRRTAGDALRLLQLNFAATCRLPGVCRAGARTIPINYTDDDYNIVILLKSTH</sequence>
<proteinExistence type="predicted"/>
<dbReference type="Ensembl" id="ENSUAMT00000003385.1">
    <property type="protein sequence ID" value="ENSUAMP00000002961.1"/>
    <property type="gene ID" value="ENSUAMG00000002717.1"/>
</dbReference>
<dbReference type="GeneTree" id="ENSGT00950000185543"/>
<accession>A0A452QDX3</accession>
<dbReference type="Proteomes" id="UP000291022">
    <property type="component" value="Unassembled WGS sequence"/>
</dbReference>